<proteinExistence type="predicted"/>
<dbReference type="EMBL" id="MN739646">
    <property type="protein sequence ID" value="QHT17906.1"/>
    <property type="molecule type" value="Genomic_DNA"/>
</dbReference>
<sequence>MSVSKQLAMNFSVHGVFLPIEVIDIIKSFTFEDRIVASVKKQMKDIVKAIDGATISRKNSCRYVDDTTESWEFRICDNKTSQFLSIKSMNCRVCGGYSPLCNDTFVCNCPQNDDEDEDMYYDEGDDDDPWHWQY</sequence>
<organism evidence="1">
    <name type="scientific">viral metagenome</name>
    <dbReference type="NCBI Taxonomy" id="1070528"/>
    <lineage>
        <taxon>unclassified sequences</taxon>
        <taxon>metagenomes</taxon>
        <taxon>organismal metagenomes</taxon>
    </lineage>
</organism>
<protein>
    <submittedName>
        <fullName evidence="1">Uncharacterized protein</fullName>
    </submittedName>
</protein>
<dbReference type="AlphaFoldDB" id="A0A6C0DLY1"/>
<evidence type="ECO:0000313" key="1">
    <source>
        <dbReference type="EMBL" id="QHT17906.1"/>
    </source>
</evidence>
<name>A0A6C0DLY1_9ZZZZ</name>
<reference evidence="1" key="1">
    <citation type="journal article" date="2020" name="Nature">
        <title>Giant virus diversity and host interactions through global metagenomics.</title>
        <authorList>
            <person name="Schulz F."/>
            <person name="Roux S."/>
            <person name="Paez-Espino D."/>
            <person name="Jungbluth S."/>
            <person name="Walsh D.A."/>
            <person name="Denef V.J."/>
            <person name="McMahon K.D."/>
            <person name="Konstantinidis K.T."/>
            <person name="Eloe-Fadrosh E.A."/>
            <person name="Kyrpides N.C."/>
            <person name="Woyke T."/>
        </authorList>
    </citation>
    <scope>NUCLEOTIDE SEQUENCE</scope>
    <source>
        <strain evidence="1">GVMAG-M-3300023174-3</strain>
    </source>
</reference>
<accession>A0A6C0DLY1</accession>